<reference evidence="1" key="1">
    <citation type="submission" date="2021-01" db="EMBL/GenBank/DDBJ databases">
        <title>Whole genome shotgun sequence of Actinoplanes ferrugineus NBRC 15555.</title>
        <authorList>
            <person name="Komaki H."/>
            <person name="Tamura T."/>
        </authorList>
    </citation>
    <scope>NUCLEOTIDE SEQUENCE</scope>
    <source>
        <strain evidence="1">NBRC 15555</strain>
    </source>
</reference>
<evidence type="ECO:0008006" key="3">
    <source>
        <dbReference type="Google" id="ProtNLM"/>
    </source>
</evidence>
<organism evidence="1 2">
    <name type="scientific">Paractinoplanes ferrugineus</name>
    <dbReference type="NCBI Taxonomy" id="113564"/>
    <lineage>
        <taxon>Bacteria</taxon>
        <taxon>Bacillati</taxon>
        <taxon>Actinomycetota</taxon>
        <taxon>Actinomycetes</taxon>
        <taxon>Micromonosporales</taxon>
        <taxon>Micromonosporaceae</taxon>
        <taxon>Paractinoplanes</taxon>
    </lineage>
</organism>
<dbReference type="EMBL" id="BOMM01000091">
    <property type="protein sequence ID" value="GIE16599.1"/>
    <property type="molecule type" value="Genomic_DNA"/>
</dbReference>
<proteinExistence type="predicted"/>
<protein>
    <recommendedName>
        <fullName evidence="3">DUF4288 domain-containing protein</fullName>
    </recommendedName>
</protein>
<gene>
    <name evidence="1" type="ORF">Afe05nite_84390</name>
</gene>
<name>A0A919JC49_9ACTN</name>
<sequence>MGHTPRVETQKAWFSVRCLFRLNAEAPATYEERITLWRASSPAEAVTLAEGEAGEYAADLAGEYLGLAQVYTLADELSHGAELFSLLRDSQLPPAAYLDAFFDTGDERQVTAAIKTSDG</sequence>
<evidence type="ECO:0000313" key="1">
    <source>
        <dbReference type="EMBL" id="GIE16599.1"/>
    </source>
</evidence>
<dbReference type="AlphaFoldDB" id="A0A919JC49"/>
<dbReference type="Proteomes" id="UP000598174">
    <property type="component" value="Unassembled WGS sequence"/>
</dbReference>
<evidence type="ECO:0000313" key="2">
    <source>
        <dbReference type="Proteomes" id="UP000598174"/>
    </source>
</evidence>
<accession>A0A919JC49</accession>
<comment type="caution">
    <text evidence="1">The sequence shown here is derived from an EMBL/GenBank/DDBJ whole genome shotgun (WGS) entry which is preliminary data.</text>
</comment>
<keyword evidence="2" id="KW-1185">Reference proteome</keyword>